<evidence type="ECO:0000313" key="6">
    <source>
        <dbReference type="Proteomes" id="UP000230214"/>
    </source>
</evidence>
<keyword evidence="2" id="KW-0560">Oxidoreductase</keyword>
<dbReference type="GO" id="GO:0006098">
    <property type="term" value="P:pentose-phosphate shunt"/>
    <property type="evidence" value="ECO:0007669"/>
    <property type="project" value="InterPro"/>
</dbReference>
<dbReference type="InterPro" id="IPR006114">
    <property type="entry name" value="6PGDH_C"/>
</dbReference>
<evidence type="ECO:0000256" key="2">
    <source>
        <dbReference type="ARBA" id="ARBA00023002"/>
    </source>
</evidence>
<dbReference type="NCBIfam" id="TIGR00872">
    <property type="entry name" value="gnd_rel"/>
    <property type="match status" value="1"/>
</dbReference>
<dbReference type="Pfam" id="PF00393">
    <property type="entry name" value="6PGD"/>
    <property type="match status" value="1"/>
</dbReference>
<dbReference type="SMART" id="SM01350">
    <property type="entry name" value="6PGD"/>
    <property type="match status" value="1"/>
</dbReference>
<comment type="caution">
    <text evidence="5">The sequence shown here is derived from an EMBL/GenBank/DDBJ whole genome shotgun (WGS) entry which is preliminary data.</text>
</comment>
<dbReference type="EMBL" id="PCXU01000013">
    <property type="protein sequence ID" value="PIR43723.1"/>
    <property type="molecule type" value="Genomic_DNA"/>
</dbReference>
<dbReference type="InterPro" id="IPR008927">
    <property type="entry name" value="6-PGluconate_DH-like_C_sf"/>
</dbReference>
<dbReference type="PANTHER" id="PTHR11811">
    <property type="entry name" value="6-PHOSPHOGLUCONATE DEHYDROGENASE"/>
    <property type="match status" value="1"/>
</dbReference>
<proteinExistence type="inferred from homology"/>
<reference evidence="5 6" key="1">
    <citation type="submission" date="2017-09" db="EMBL/GenBank/DDBJ databases">
        <title>Depth-based differentiation of microbial function through sediment-hosted aquifers and enrichment of novel symbionts in the deep terrestrial subsurface.</title>
        <authorList>
            <person name="Probst A.J."/>
            <person name="Ladd B."/>
            <person name="Jarett J.K."/>
            <person name="Geller-Mcgrath D.E."/>
            <person name="Sieber C.M."/>
            <person name="Emerson J.B."/>
            <person name="Anantharaman K."/>
            <person name="Thomas B.C."/>
            <person name="Malmstrom R."/>
            <person name="Stieglmeier M."/>
            <person name="Klingl A."/>
            <person name="Woyke T."/>
            <person name="Ryan C.M."/>
            <person name="Banfield J.F."/>
        </authorList>
    </citation>
    <scope>NUCLEOTIDE SEQUENCE [LARGE SCALE GENOMIC DNA]</scope>
    <source>
        <strain evidence="5">CG10_big_fil_rev_8_21_14_0_10_32_10</strain>
    </source>
</reference>
<evidence type="ECO:0000259" key="4">
    <source>
        <dbReference type="SMART" id="SM01350"/>
    </source>
</evidence>
<dbReference type="SUPFAM" id="SSF48179">
    <property type="entry name" value="6-phosphogluconate dehydrogenase C-terminal domain-like"/>
    <property type="match status" value="1"/>
</dbReference>
<dbReference type="InterPro" id="IPR006115">
    <property type="entry name" value="6PGDH_NADP-bd"/>
</dbReference>
<evidence type="ECO:0000256" key="1">
    <source>
        <dbReference type="ARBA" id="ARBA00008419"/>
    </source>
</evidence>
<dbReference type="GO" id="GO:0004616">
    <property type="term" value="F:phosphogluconate dehydrogenase (decarboxylating) activity"/>
    <property type="evidence" value="ECO:0007669"/>
    <property type="project" value="InterPro"/>
</dbReference>
<dbReference type="GO" id="GO:0019521">
    <property type="term" value="P:D-gluconate metabolic process"/>
    <property type="evidence" value="ECO:0007669"/>
    <property type="project" value="UniProtKB-KW"/>
</dbReference>
<dbReference type="InterPro" id="IPR006183">
    <property type="entry name" value="Pgluconate_DH"/>
</dbReference>
<accession>A0A2H0RB62</accession>
<dbReference type="PRINTS" id="PR00076">
    <property type="entry name" value="6PGDHDRGNASE"/>
</dbReference>
<dbReference type="NCBIfam" id="NF007161">
    <property type="entry name" value="PRK09599.1"/>
    <property type="match status" value="1"/>
</dbReference>
<sequence length="301" mass="33275">MKKEIGIIGLGKMGKGIALQLLDKGWEVVGYNRSPQKVNELTTYGLKAAYSIQNLVDQLKSPRVIWLMITSGEAVDNQIVELQKFLQKGDTLIDAGNSFYKDSVRRYKMLKGNGINFVDVGISGGPYGARNGACVMVGGDIDSYKNIEGLYKDISVKNGYGYFEGVGAGHFVKMVHNGIEYGMMQSIAEGFNIIKNNSKYKLNLQEVSMLYNKGSVIESKLIDLLNKGFKKYGEDLHDISGKVEHSGEGEWTIQTAKENNLPVTVIEKSLEFRVESSNSPSYIGKILTMMRNMFGGHNING</sequence>
<dbReference type="Pfam" id="PF03446">
    <property type="entry name" value="NAD_binding_2"/>
    <property type="match status" value="1"/>
</dbReference>
<dbReference type="GO" id="GO:0050661">
    <property type="term" value="F:NADP binding"/>
    <property type="evidence" value="ECO:0007669"/>
    <property type="project" value="InterPro"/>
</dbReference>
<dbReference type="InterPro" id="IPR004849">
    <property type="entry name" value="6DGDH_YqeC"/>
</dbReference>
<feature type="domain" description="6-phosphogluconate dehydrogenase C-terminal" evidence="4">
    <location>
        <begin position="169"/>
        <end position="298"/>
    </location>
</feature>
<dbReference type="Proteomes" id="UP000230214">
    <property type="component" value="Unassembled WGS sequence"/>
</dbReference>
<evidence type="ECO:0000313" key="5">
    <source>
        <dbReference type="EMBL" id="PIR43723.1"/>
    </source>
</evidence>
<dbReference type="SUPFAM" id="SSF51735">
    <property type="entry name" value="NAD(P)-binding Rossmann-fold domains"/>
    <property type="match status" value="1"/>
</dbReference>
<organism evidence="5 6">
    <name type="scientific">candidate division WWE3 bacterium CG10_big_fil_rev_8_21_14_0_10_32_10</name>
    <dbReference type="NCBI Taxonomy" id="1975090"/>
    <lineage>
        <taxon>Bacteria</taxon>
        <taxon>Katanobacteria</taxon>
    </lineage>
</organism>
<comment type="similarity">
    <text evidence="1">Belongs to the 6-phosphogluconate dehydrogenase family.</text>
</comment>
<dbReference type="InterPro" id="IPR013328">
    <property type="entry name" value="6PGD_dom2"/>
</dbReference>
<dbReference type="Gene3D" id="1.10.1040.10">
    <property type="entry name" value="N-(1-d-carboxylethyl)-l-norvaline Dehydrogenase, domain 2"/>
    <property type="match status" value="1"/>
</dbReference>
<gene>
    <name evidence="5" type="primary">gnd</name>
    <name evidence="5" type="ORF">COV24_01565</name>
</gene>
<dbReference type="InterPro" id="IPR036291">
    <property type="entry name" value="NAD(P)-bd_dom_sf"/>
</dbReference>
<dbReference type="AlphaFoldDB" id="A0A2H0RB62"/>
<protein>
    <submittedName>
        <fullName evidence="5">6-phosphogluconate dehydrogenase (Decarboxylating)</fullName>
    </submittedName>
</protein>
<evidence type="ECO:0000256" key="3">
    <source>
        <dbReference type="ARBA" id="ARBA00023064"/>
    </source>
</evidence>
<dbReference type="Gene3D" id="3.40.50.720">
    <property type="entry name" value="NAD(P)-binding Rossmann-like Domain"/>
    <property type="match status" value="1"/>
</dbReference>
<name>A0A2H0RB62_UNCKA</name>
<keyword evidence="3" id="KW-0311">Gluconate utilization</keyword>
<dbReference type="SMR" id="A0A2H0RB62"/>